<organism evidence="2 3">
    <name type="scientific">Leptospira wolffii</name>
    <dbReference type="NCBI Taxonomy" id="409998"/>
    <lineage>
        <taxon>Bacteria</taxon>
        <taxon>Pseudomonadati</taxon>
        <taxon>Spirochaetota</taxon>
        <taxon>Spirochaetia</taxon>
        <taxon>Leptospirales</taxon>
        <taxon>Leptospiraceae</taxon>
        <taxon>Leptospira</taxon>
    </lineage>
</organism>
<dbReference type="AlphaFoldDB" id="A0A2M9Z7V1"/>
<evidence type="ECO:0000313" key="2">
    <source>
        <dbReference type="EMBL" id="PJZ64478.1"/>
    </source>
</evidence>
<feature type="signal peptide" evidence="1">
    <location>
        <begin position="1"/>
        <end position="24"/>
    </location>
</feature>
<evidence type="ECO:0000256" key="1">
    <source>
        <dbReference type="SAM" id="SignalP"/>
    </source>
</evidence>
<sequence length="252" mass="28663">MKTNIRRKKLIAIFILLFSSAAYAQGGAAKNGGVQDLPPIPGEIDQANRRDAKRFFFGGFTANGLSWFGTGYQFSSKIAVSLQWQEQRTIQRFDLDVTGVQSDLSGMFTLTNSEKIQRQASVQLEWFPFSGPYYFAAGIGTESYIEKQRKTELQVPIDRYSDYAWNISQQRGFVSLGAGFRYVFPSGFFIHLGGNILGYPNRHTHEQRGAYSSNYNLDYRQVQKDWQEPEKEARDRQNSYGAQLQILFGIAI</sequence>
<evidence type="ECO:0008006" key="4">
    <source>
        <dbReference type="Google" id="ProtNLM"/>
    </source>
</evidence>
<gene>
    <name evidence="2" type="ORF">CH371_18725</name>
</gene>
<protein>
    <recommendedName>
        <fullName evidence="4">Outer membrane protein beta-barrel domain-containing protein</fullName>
    </recommendedName>
</protein>
<name>A0A2M9Z7V1_9LEPT</name>
<dbReference type="EMBL" id="NPDT01000010">
    <property type="protein sequence ID" value="PJZ64478.1"/>
    <property type="molecule type" value="Genomic_DNA"/>
</dbReference>
<proteinExistence type="predicted"/>
<comment type="caution">
    <text evidence="2">The sequence shown here is derived from an EMBL/GenBank/DDBJ whole genome shotgun (WGS) entry which is preliminary data.</text>
</comment>
<accession>A0A2M9Z7V1</accession>
<reference evidence="2 3" key="1">
    <citation type="submission" date="2017-07" db="EMBL/GenBank/DDBJ databases">
        <title>Leptospira spp. isolated from tropical soils.</title>
        <authorList>
            <person name="Thibeaux R."/>
            <person name="Iraola G."/>
            <person name="Ferres I."/>
            <person name="Bierque E."/>
            <person name="Girault D."/>
            <person name="Soupe-Gilbert M.-E."/>
            <person name="Picardeau M."/>
            <person name="Goarant C."/>
        </authorList>
    </citation>
    <scope>NUCLEOTIDE SEQUENCE [LARGE SCALE GENOMIC DNA]</scope>
    <source>
        <strain evidence="2 3">FH2-C-A2</strain>
    </source>
</reference>
<evidence type="ECO:0000313" key="3">
    <source>
        <dbReference type="Proteomes" id="UP000231912"/>
    </source>
</evidence>
<feature type="chain" id="PRO_5043159125" description="Outer membrane protein beta-barrel domain-containing protein" evidence="1">
    <location>
        <begin position="25"/>
        <end position="252"/>
    </location>
</feature>
<dbReference type="Proteomes" id="UP000231912">
    <property type="component" value="Unassembled WGS sequence"/>
</dbReference>
<dbReference type="RefSeq" id="WP_100760208.1">
    <property type="nucleotide sequence ID" value="NZ_NPDT01000010.1"/>
</dbReference>
<keyword evidence="1" id="KW-0732">Signal</keyword>